<feature type="domain" description="PPIase cyclophilin-type" evidence="12">
    <location>
        <begin position="6"/>
        <end position="167"/>
    </location>
</feature>
<dbReference type="InterPro" id="IPR012677">
    <property type="entry name" value="Nucleotide-bd_a/b_plait_sf"/>
</dbReference>
<evidence type="ECO:0000256" key="11">
    <source>
        <dbReference type="SAM" id="MobiDB-lite"/>
    </source>
</evidence>
<comment type="subcellular location">
    <subcellularLocation>
        <location evidence="3 10">Nucleus</location>
    </subcellularLocation>
</comment>
<comment type="function">
    <text evidence="2 10">PPIases accelerate the folding of proteins. It catalyzes the cis-trans isomerization of proline imidic peptide bonds in oligopeptides.</text>
</comment>
<sequence length="354" mass="38873">MSVLLETSLGDIVIDLYYDECPRTCLNFLKLCKLKYFNYTPFHQVQKDFIAQTGDPTGTGKGGESVWGLLRGPAYRYFPAEVHPRLKHRAVGTVSMAVATPSGLPNGPLAGSQFLITTGADLDYLDGKYAVFGQVAEGLDVLQAINEAHCDGNHVPYRDIRIRHTIVLDDPFPDPPGLIVPDRSPLPTPQQVASIRIADYESIDDDDAGTGAGNGQAAQAGNANGSGDDEADIKAKQRRSKEAQAQALTLEMIGDLPFADIRPPENILFVCKLNPITNDDDLQLIFARFGEIISCQVIRDRKSGDSLGYAFIEFGDRAACEQAYFKMNNVLIDDRRIKVDFSQSVSHLHQQWVA</sequence>
<feature type="region of interest" description="Disordered" evidence="11">
    <location>
        <begin position="204"/>
        <end position="240"/>
    </location>
</feature>
<evidence type="ECO:0000256" key="6">
    <source>
        <dbReference type="ARBA" id="ARBA00023110"/>
    </source>
</evidence>
<keyword evidence="5 9" id="KW-0694">RNA-binding</keyword>
<keyword evidence="15" id="KW-1185">Reference proteome</keyword>
<dbReference type="SUPFAM" id="SSF50891">
    <property type="entry name" value="Cyclophilin-like"/>
    <property type="match status" value="1"/>
</dbReference>
<evidence type="ECO:0000256" key="8">
    <source>
        <dbReference type="ARBA" id="ARBA00023242"/>
    </source>
</evidence>
<feature type="compositionally biased region" description="Low complexity" evidence="11">
    <location>
        <begin position="215"/>
        <end position="226"/>
    </location>
</feature>
<dbReference type="Pfam" id="PF00160">
    <property type="entry name" value="Pro_isomerase"/>
    <property type="match status" value="1"/>
</dbReference>
<dbReference type="Proteomes" id="UP000268162">
    <property type="component" value="Unassembled WGS sequence"/>
</dbReference>
<dbReference type="InterPro" id="IPR035542">
    <property type="entry name" value="CRIP"/>
</dbReference>
<name>A0A4P9ZNR4_9FUNG</name>
<dbReference type="InterPro" id="IPR029000">
    <property type="entry name" value="Cyclophilin-like_dom_sf"/>
</dbReference>
<evidence type="ECO:0000256" key="4">
    <source>
        <dbReference type="ARBA" id="ARBA00010739"/>
    </source>
</evidence>
<comment type="catalytic activity">
    <reaction evidence="1 10">
        <text>[protein]-peptidylproline (omega=180) = [protein]-peptidylproline (omega=0)</text>
        <dbReference type="Rhea" id="RHEA:16237"/>
        <dbReference type="Rhea" id="RHEA-COMP:10747"/>
        <dbReference type="Rhea" id="RHEA-COMP:10748"/>
        <dbReference type="ChEBI" id="CHEBI:83833"/>
        <dbReference type="ChEBI" id="CHEBI:83834"/>
        <dbReference type="EC" id="5.2.1.8"/>
    </reaction>
</comment>
<dbReference type="AlphaFoldDB" id="A0A4P9ZNR4"/>
<dbReference type="SUPFAM" id="SSF54928">
    <property type="entry name" value="RNA-binding domain, RBD"/>
    <property type="match status" value="1"/>
</dbReference>
<reference evidence="15" key="1">
    <citation type="journal article" date="2018" name="Nat. Microbiol.">
        <title>Leveraging single-cell genomics to expand the fungal tree of life.</title>
        <authorList>
            <person name="Ahrendt S.R."/>
            <person name="Quandt C.A."/>
            <person name="Ciobanu D."/>
            <person name="Clum A."/>
            <person name="Salamov A."/>
            <person name="Andreopoulos B."/>
            <person name="Cheng J.F."/>
            <person name="Woyke T."/>
            <person name="Pelin A."/>
            <person name="Henrissat B."/>
            <person name="Reynolds N.K."/>
            <person name="Benny G.L."/>
            <person name="Smith M.E."/>
            <person name="James T.Y."/>
            <person name="Grigoriev I.V."/>
        </authorList>
    </citation>
    <scope>NUCLEOTIDE SEQUENCE [LARGE SCALE GENOMIC DNA]</scope>
    <source>
        <strain evidence="15">RSA 468</strain>
    </source>
</reference>
<dbReference type="Pfam" id="PF00076">
    <property type="entry name" value="RRM_1"/>
    <property type="match status" value="1"/>
</dbReference>
<evidence type="ECO:0000259" key="13">
    <source>
        <dbReference type="PROSITE" id="PS50102"/>
    </source>
</evidence>
<gene>
    <name evidence="14" type="ORF">BJ085DRAFT_4234</name>
</gene>
<evidence type="ECO:0000256" key="7">
    <source>
        <dbReference type="ARBA" id="ARBA00023235"/>
    </source>
</evidence>
<dbReference type="GO" id="GO:0003723">
    <property type="term" value="F:RNA binding"/>
    <property type="evidence" value="ECO:0007669"/>
    <property type="project" value="UniProtKB-UniRule"/>
</dbReference>
<dbReference type="InterPro" id="IPR000504">
    <property type="entry name" value="RRM_dom"/>
</dbReference>
<keyword evidence="6 10" id="KW-0697">Rotamase</keyword>
<evidence type="ECO:0000313" key="14">
    <source>
        <dbReference type="EMBL" id="RKP35064.1"/>
    </source>
</evidence>
<protein>
    <recommendedName>
        <fullName evidence="10">Peptidyl-prolyl cis-trans isomerase</fullName>
        <shortName evidence="10">PPIase</shortName>
        <ecNumber evidence="10">5.2.1.8</ecNumber>
    </recommendedName>
</protein>
<dbReference type="SMART" id="SM00360">
    <property type="entry name" value="RRM"/>
    <property type="match status" value="1"/>
</dbReference>
<dbReference type="PROSITE" id="PS50102">
    <property type="entry name" value="RRM"/>
    <property type="match status" value="1"/>
</dbReference>
<keyword evidence="7 10" id="KW-0413">Isomerase</keyword>
<dbReference type="EC" id="5.2.1.8" evidence="10"/>
<dbReference type="EMBL" id="ML002972">
    <property type="protein sequence ID" value="RKP35064.1"/>
    <property type="molecule type" value="Genomic_DNA"/>
</dbReference>
<dbReference type="GO" id="GO:0003755">
    <property type="term" value="F:peptidyl-prolyl cis-trans isomerase activity"/>
    <property type="evidence" value="ECO:0007669"/>
    <property type="project" value="UniProtKB-UniRule"/>
</dbReference>
<evidence type="ECO:0000256" key="3">
    <source>
        <dbReference type="ARBA" id="ARBA00004123"/>
    </source>
</evidence>
<feature type="non-terminal residue" evidence="14">
    <location>
        <position position="354"/>
    </location>
</feature>
<evidence type="ECO:0000259" key="12">
    <source>
        <dbReference type="PROSITE" id="PS50072"/>
    </source>
</evidence>
<comment type="similarity">
    <text evidence="4 10">Belongs to the cyclophilin-type PPIase family. PPIL4 subfamily.</text>
</comment>
<dbReference type="PANTHER" id="PTHR45843">
    <property type="entry name" value="PEPTIDYL-PROLYL CIS-TRANS ISOMERASE-LIKE 4"/>
    <property type="match status" value="1"/>
</dbReference>
<accession>A0A4P9ZNR4</accession>
<feature type="domain" description="RRM" evidence="13">
    <location>
        <begin position="266"/>
        <end position="344"/>
    </location>
</feature>
<dbReference type="Gene3D" id="2.40.100.10">
    <property type="entry name" value="Cyclophilin-like"/>
    <property type="match status" value="1"/>
</dbReference>
<dbReference type="InterPro" id="IPR035979">
    <property type="entry name" value="RBD_domain_sf"/>
</dbReference>
<evidence type="ECO:0000313" key="15">
    <source>
        <dbReference type="Proteomes" id="UP000268162"/>
    </source>
</evidence>
<dbReference type="InterPro" id="IPR035538">
    <property type="entry name" value="Cyclophilin_PPIL4"/>
</dbReference>
<evidence type="ECO:0000256" key="9">
    <source>
        <dbReference type="PROSITE-ProRule" id="PRU00176"/>
    </source>
</evidence>
<dbReference type="Gene3D" id="3.30.70.330">
    <property type="match status" value="1"/>
</dbReference>
<dbReference type="PANTHER" id="PTHR45843:SF1">
    <property type="entry name" value="PEPTIDYL-PROLYL CIS-TRANS ISOMERASE-LIKE 4"/>
    <property type="match status" value="1"/>
</dbReference>
<dbReference type="FunFam" id="2.40.100.10:FF:000015">
    <property type="entry name" value="Peptidyl-prolyl cis-trans isomerase"/>
    <property type="match status" value="1"/>
</dbReference>
<proteinExistence type="inferred from homology"/>
<evidence type="ECO:0000256" key="10">
    <source>
        <dbReference type="RuleBase" id="RU365081"/>
    </source>
</evidence>
<keyword evidence="8 10" id="KW-0539">Nucleus</keyword>
<dbReference type="CDD" id="cd01921">
    <property type="entry name" value="cyclophilin_RRM"/>
    <property type="match status" value="1"/>
</dbReference>
<dbReference type="STRING" id="215637.A0A4P9ZNR4"/>
<dbReference type="PRINTS" id="PR00153">
    <property type="entry name" value="CSAPPISMRASE"/>
</dbReference>
<organism evidence="14 15">
    <name type="scientific">Dimargaris cristalligena</name>
    <dbReference type="NCBI Taxonomy" id="215637"/>
    <lineage>
        <taxon>Eukaryota</taxon>
        <taxon>Fungi</taxon>
        <taxon>Fungi incertae sedis</taxon>
        <taxon>Zoopagomycota</taxon>
        <taxon>Kickxellomycotina</taxon>
        <taxon>Dimargaritomycetes</taxon>
        <taxon>Dimargaritales</taxon>
        <taxon>Dimargaritaceae</taxon>
        <taxon>Dimargaris</taxon>
    </lineage>
</organism>
<evidence type="ECO:0000256" key="5">
    <source>
        <dbReference type="ARBA" id="ARBA00022884"/>
    </source>
</evidence>
<dbReference type="GO" id="GO:0005634">
    <property type="term" value="C:nucleus"/>
    <property type="evidence" value="ECO:0007669"/>
    <property type="project" value="UniProtKB-SubCell"/>
</dbReference>
<evidence type="ECO:0000256" key="1">
    <source>
        <dbReference type="ARBA" id="ARBA00000971"/>
    </source>
</evidence>
<evidence type="ECO:0000256" key="2">
    <source>
        <dbReference type="ARBA" id="ARBA00002388"/>
    </source>
</evidence>
<dbReference type="CDD" id="cd12235">
    <property type="entry name" value="RRM_PPIL4"/>
    <property type="match status" value="1"/>
</dbReference>
<dbReference type="PROSITE" id="PS50072">
    <property type="entry name" value="CSA_PPIASE_2"/>
    <property type="match status" value="1"/>
</dbReference>
<dbReference type="InterPro" id="IPR002130">
    <property type="entry name" value="Cyclophilin-type_PPIase_dom"/>
</dbReference>